<evidence type="ECO:0000256" key="8">
    <source>
        <dbReference type="SAM" id="MobiDB-lite"/>
    </source>
</evidence>
<accession>A0AAD5Y8N1</accession>
<evidence type="ECO:0000256" key="2">
    <source>
        <dbReference type="ARBA" id="ARBA00022723"/>
    </source>
</evidence>
<comment type="similarity">
    <text evidence="6">Belongs to the BRE1 family.</text>
</comment>
<feature type="coiled-coil region" evidence="7">
    <location>
        <begin position="273"/>
        <end position="552"/>
    </location>
</feature>
<feature type="compositionally biased region" description="Basic and acidic residues" evidence="8">
    <location>
        <begin position="233"/>
        <end position="243"/>
    </location>
</feature>
<evidence type="ECO:0000259" key="9">
    <source>
        <dbReference type="Pfam" id="PF26095"/>
    </source>
</evidence>
<comment type="subcellular location">
    <subcellularLocation>
        <location evidence="1 6">Nucleus</location>
    </subcellularLocation>
</comment>
<comment type="caution">
    <text evidence="10">The sequence shown here is derived from an EMBL/GenBank/DDBJ whole genome shotgun (WGS) entry which is preliminary data.</text>
</comment>
<dbReference type="GO" id="GO:0008270">
    <property type="term" value="F:zinc ion binding"/>
    <property type="evidence" value="ECO:0007669"/>
    <property type="project" value="UniProtKB-KW"/>
</dbReference>
<dbReference type="GO" id="GO:0016567">
    <property type="term" value="P:protein ubiquitination"/>
    <property type="evidence" value="ECO:0007669"/>
    <property type="project" value="UniProtKB-UniRule"/>
</dbReference>
<dbReference type="PANTHER" id="PTHR23163">
    <property type="entry name" value="RING FINGER PROTEIN-RELATED"/>
    <property type="match status" value="1"/>
</dbReference>
<keyword evidence="3 6" id="KW-0863">Zinc-finger</keyword>
<protein>
    <recommendedName>
        <fullName evidence="6">E3 ubiquitin protein ligase</fullName>
        <ecNumber evidence="6">2.3.2.27</ecNumber>
    </recommendedName>
</protein>
<feature type="coiled-coil region" evidence="7">
    <location>
        <begin position="585"/>
        <end position="682"/>
    </location>
</feature>
<keyword evidence="11" id="KW-1185">Reference proteome</keyword>
<feature type="region of interest" description="Disordered" evidence="8">
    <location>
        <begin position="1"/>
        <end position="48"/>
    </location>
</feature>
<evidence type="ECO:0000256" key="1">
    <source>
        <dbReference type="ARBA" id="ARBA00004123"/>
    </source>
</evidence>
<evidence type="ECO:0000313" key="11">
    <source>
        <dbReference type="Proteomes" id="UP001212997"/>
    </source>
</evidence>
<evidence type="ECO:0000256" key="4">
    <source>
        <dbReference type="ARBA" id="ARBA00022833"/>
    </source>
</evidence>
<keyword evidence="6 7" id="KW-0175">Coiled coil</keyword>
<dbReference type="InterPro" id="IPR013956">
    <property type="entry name" value="E3_ubiquit_lig_Bre1"/>
</dbReference>
<evidence type="ECO:0000313" key="10">
    <source>
        <dbReference type="EMBL" id="KAJ3476418.1"/>
    </source>
</evidence>
<keyword evidence="5 6" id="KW-0539">Nucleus</keyword>
<feature type="coiled-coil region" evidence="7">
    <location>
        <begin position="60"/>
        <end position="94"/>
    </location>
</feature>
<comment type="pathway">
    <text evidence="6">Protein modification; protein ubiquitination.</text>
</comment>
<dbReference type="EMBL" id="JANAWD010000710">
    <property type="protein sequence ID" value="KAJ3476418.1"/>
    <property type="molecule type" value="Genomic_DNA"/>
</dbReference>
<feature type="coiled-coil region" evidence="7">
    <location>
        <begin position="708"/>
        <end position="738"/>
    </location>
</feature>
<name>A0AAD5Y8N1_9APHY</name>
<dbReference type="GO" id="GO:0033503">
    <property type="term" value="C:HULC complex"/>
    <property type="evidence" value="ECO:0007669"/>
    <property type="project" value="TreeGrafter"/>
</dbReference>
<dbReference type="Proteomes" id="UP001212997">
    <property type="component" value="Unassembled WGS sequence"/>
</dbReference>
<reference evidence="10" key="1">
    <citation type="submission" date="2022-07" db="EMBL/GenBank/DDBJ databases">
        <title>Genome Sequence of Physisporinus lineatus.</title>
        <authorList>
            <person name="Buettner E."/>
        </authorList>
    </citation>
    <scope>NUCLEOTIDE SEQUENCE</scope>
    <source>
        <strain evidence="10">VT162</strain>
    </source>
</reference>
<keyword evidence="4 6" id="KW-0862">Zinc</keyword>
<organism evidence="10 11">
    <name type="scientific">Meripilus lineatus</name>
    <dbReference type="NCBI Taxonomy" id="2056292"/>
    <lineage>
        <taxon>Eukaryota</taxon>
        <taxon>Fungi</taxon>
        <taxon>Dikarya</taxon>
        <taxon>Basidiomycota</taxon>
        <taxon>Agaricomycotina</taxon>
        <taxon>Agaricomycetes</taxon>
        <taxon>Polyporales</taxon>
        <taxon>Meripilaceae</taxon>
        <taxon>Meripilus</taxon>
    </lineage>
</organism>
<keyword evidence="2 6" id="KW-0479">Metal-binding</keyword>
<evidence type="ECO:0000256" key="5">
    <source>
        <dbReference type="ARBA" id="ARBA00023242"/>
    </source>
</evidence>
<dbReference type="AlphaFoldDB" id="A0AAD5Y8N1"/>
<feature type="coiled-coil region" evidence="7">
    <location>
        <begin position="179"/>
        <end position="220"/>
    </location>
</feature>
<keyword evidence="6" id="KW-0156">Chromatin regulator</keyword>
<sequence length="827" mass="94955">MESRKRSRTEEADTTRAKKRAINDGGNSPRSVNGAASDPDEPKDDANLEMYRKDAIYRRMKHYSRENERSLTRIAELERRRDRCEAGLAALEACWTQLIDTVRSLVNPDDLATISVDAQDICDMTSNISTNSDPDYVQTLCDKFQVTQQLVTSLVQLGRAARTPLSKDETYNERTQIQCATLRSEVSVVRNRLKDAESEKERLYEQLVVAQKRVDRLQSKTVAVLQPHASSPRAEENVKDETPRGSPSSPVPPQPATNGVHADVSDDVEKEILQMRNSKIDELEKENRNLRGEIVTLKYQLEFIPEPVVVSSPYYKVVLDYASKLEHDLKELQSDCTKAKEGLDEHLCFRDVWEKAYTKESEECISDLRKQLARRDTEIARLREQRDQQLSELHERKHRDHMKLTSLNELKALAETRLERIKALQSEVSRIQSRLAAQESNEDLMTFLLRDRPEDVSYVDDMKRRLTAAEDRAAALETSLSVFQEDHPDVTNHMRSEAEARQQLAELSRRLQKYESIFGLEVSPDSPDVQVLSQQLRQKEDEISRLRLLEEQRTQTESSLYAELDKLSAAWETLDRQVKSKIFDLSSMEERLAKVVSDRAKLDNKFYAAMRDKEALENERKNLIRNVEKQNKAVEKLVESEKNLSERVSTFEKEQMLQRRTLDELKKTNKALSQELGKANASVEAEKQIYSKDFNRLLEKEREIDARQADARKQADSLLRAKKEVEKQAAKLKAAAQAHSGSASSREAQLQSELEKCMTLLQCSTCKMNMRNTVITKCMHSFSVLLHKSPMDLGSCTGWDRPRSCVFRNELARDAEVDQVVLDCNRT</sequence>
<feature type="region of interest" description="Disordered" evidence="8">
    <location>
        <begin position="222"/>
        <end position="263"/>
    </location>
</feature>
<dbReference type="EC" id="2.3.2.27" evidence="6"/>
<comment type="catalytic activity">
    <reaction evidence="6">
        <text>S-ubiquitinyl-[E2 ubiquitin-conjugating enzyme]-L-cysteine + [acceptor protein]-L-lysine = [E2 ubiquitin-conjugating enzyme]-L-cysteine + N(6)-ubiquitinyl-[acceptor protein]-L-lysine.</text>
        <dbReference type="EC" id="2.3.2.27"/>
    </reaction>
</comment>
<dbReference type="Gene3D" id="3.30.40.10">
    <property type="entry name" value="Zinc/RING finger domain, C3HC4 (zinc finger)"/>
    <property type="match status" value="1"/>
</dbReference>
<gene>
    <name evidence="10" type="ORF">NLI96_g11169</name>
</gene>
<evidence type="ECO:0000256" key="7">
    <source>
        <dbReference type="SAM" id="Coils"/>
    </source>
</evidence>
<feature type="compositionally biased region" description="Basic and acidic residues" evidence="8">
    <location>
        <begin position="1"/>
        <end position="16"/>
    </location>
</feature>
<proteinExistence type="inferred from homology"/>
<dbReference type="GO" id="GO:0061630">
    <property type="term" value="F:ubiquitin protein ligase activity"/>
    <property type="evidence" value="ECO:0007669"/>
    <property type="project" value="UniProtKB-EC"/>
</dbReference>
<dbReference type="Pfam" id="PF08647">
    <property type="entry name" value="BRE1"/>
    <property type="match status" value="1"/>
</dbReference>
<dbReference type="InterPro" id="IPR058643">
    <property type="entry name" value="BRE1-like_CC"/>
</dbReference>
<dbReference type="GO" id="GO:0005634">
    <property type="term" value="C:nucleus"/>
    <property type="evidence" value="ECO:0007669"/>
    <property type="project" value="UniProtKB-SubCell"/>
</dbReference>
<dbReference type="GO" id="GO:0006325">
    <property type="term" value="P:chromatin organization"/>
    <property type="evidence" value="ECO:0007669"/>
    <property type="project" value="UniProtKB-KW"/>
</dbReference>
<keyword evidence="6" id="KW-0833">Ubl conjugation pathway</keyword>
<keyword evidence="6" id="KW-0808">Transferase</keyword>
<dbReference type="PANTHER" id="PTHR23163:SF0">
    <property type="entry name" value="E3 UBIQUITIN-PROTEIN LIGASE BRE1"/>
    <property type="match status" value="1"/>
</dbReference>
<dbReference type="InterPro" id="IPR013083">
    <property type="entry name" value="Znf_RING/FYVE/PHD"/>
</dbReference>
<feature type="domain" description="BRE1-like coiled-coil containing" evidence="9">
    <location>
        <begin position="76"/>
        <end position="217"/>
    </location>
</feature>
<evidence type="ECO:0000256" key="6">
    <source>
        <dbReference type="RuleBase" id="RU365038"/>
    </source>
</evidence>
<evidence type="ECO:0000256" key="3">
    <source>
        <dbReference type="ARBA" id="ARBA00022771"/>
    </source>
</evidence>
<dbReference type="Pfam" id="PF26095">
    <property type="entry name" value="CC_Bre1"/>
    <property type="match status" value="1"/>
</dbReference>